<evidence type="ECO:0000259" key="9">
    <source>
        <dbReference type="Pfam" id="PF25876"/>
    </source>
</evidence>
<keyword evidence="14" id="KW-1185">Reference proteome</keyword>
<comment type="similarity">
    <text evidence="2">Belongs to the membrane fusion protein (MFP) (TC 8.A.1) family.</text>
</comment>
<evidence type="ECO:0000256" key="4">
    <source>
        <dbReference type="ARBA" id="ARBA00022519"/>
    </source>
</evidence>
<evidence type="ECO:0000259" key="12">
    <source>
        <dbReference type="Pfam" id="PF25989"/>
    </source>
</evidence>
<keyword evidence="4" id="KW-0997">Cell inner membrane</keyword>
<protein>
    <submittedName>
        <fullName evidence="13">MdtA/MuxA family multidrug efflux RND transporter periplasmic adaptor subunit</fullName>
    </submittedName>
</protein>
<evidence type="ECO:0000256" key="8">
    <source>
        <dbReference type="SAM" id="Phobius"/>
    </source>
</evidence>
<dbReference type="Proteomes" id="UP001204142">
    <property type="component" value="Unassembled WGS sequence"/>
</dbReference>
<feature type="region of interest" description="Disordered" evidence="7">
    <location>
        <begin position="40"/>
        <end position="72"/>
    </location>
</feature>
<keyword evidence="8" id="KW-1133">Transmembrane helix</keyword>
<dbReference type="Gene3D" id="2.40.420.20">
    <property type="match status" value="1"/>
</dbReference>
<feature type="transmembrane region" description="Helical" evidence="8">
    <location>
        <begin position="19"/>
        <end position="37"/>
    </location>
</feature>
<keyword evidence="8" id="KW-0812">Transmembrane</keyword>
<evidence type="ECO:0000259" key="10">
    <source>
        <dbReference type="Pfam" id="PF25917"/>
    </source>
</evidence>
<dbReference type="InterPro" id="IPR058625">
    <property type="entry name" value="MdtA-like_BSH"/>
</dbReference>
<dbReference type="NCBIfam" id="TIGR01730">
    <property type="entry name" value="RND_mfp"/>
    <property type="match status" value="1"/>
</dbReference>
<comment type="subcellular location">
    <subcellularLocation>
        <location evidence="1">Cell membrane</location>
    </subcellularLocation>
</comment>
<dbReference type="Pfam" id="PF25989">
    <property type="entry name" value="YknX_C"/>
    <property type="match status" value="1"/>
</dbReference>
<feature type="compositionally biased region" description="Basic residues" evidence="7">
    <location>
        <begin position="414"/>
        <end position="425"/>
    </location>
</feature>
<evidence type="ECO:0000256" key="3">
    <source>
        <dbReference type="ARBA" id="ARBA00022475"/>
    </source>
</evidence>
<evidence type="ECO:0000313" key="14">
    <source>
        <dbReference type="Proteomes" id="UP001204142"/>
    </source>
</evidence>
<dbReference type="NCBIfam" id="NF008589">
    <property type="entry name" value="PRK11556.1"/>
    <property type="match status" value="1"/>
</dbReference>
<accession>A0ABT1WL87</accession>
<dbReference type="InterPro" id="IPR006143">
    <property type="entry name" value="RND_pump_MFP"/>
</dbReference>
<feature type="region of interest" description="Disordered" evidence="7">
    <location>
        <begin position="397"/>
        <end position="425"/>
    </location>
</feature>
<dbReference type="PANTHER" id="PTHR30469">
    <property type="entry name" value="MULTIDRUG RESISTANCE PROTEIN MDTA"/>
    <property type="match status" value="1"/>
</dbReference>
<reference evidence="13 14" key="1">
    <citation type="submission" date="2022-07" db="EMBL/GenBank/DDBJ databases">
        <authorList>
            <person name="Xamxidin M."/>
            <person name="Wu M."/>
        </authorList>
    </citation>
    <scope>NUCLEOTIDE SEQUENCE [LARGE SCALE GENOMIC DNA]</scope>
    <source>
        <strain evidence="13 14">NBRC 111650</strain>
    </source>
</reference>
<dbReference type="PANTHER" id="PTHR30469:SF12">
    <property type="entry name" value="MULTIDRUG RESISTANCE PROTEIN MDTA"/>
    <property type="match status" value="1"/>
</dbReference>
<evidence type="ECO:0000256" key="7">
    <source>
        <dbReference type="SAM" id="MobiDB-lite"/>
    </source>
</evidence>
<feature type="domain" description="Multidrug resistance protein MdtA-like barrel-sandwich hybrid" evidence="10">
    <location>
        <begin position="99"/>
        <end position="236"/>
    </location>
</feature>
<feature type="coiled-coil region" evidence="6">
    <location>
        <begin position="145"/>
        <end position="203"/>
    </location>
</feature>
<feature type="domain" description="YknX-like C-terminal permuted SH3-like" evidence="12">
    <location>
        <begin position="334"/>
        <end position="401"/>
    </location>
</feature>
<evidence type="ECO:0000256" key="6">
    <source>
        <dbReference type="SAM" id="Coils"/>
    </source>
</evidence>
<sequence length="425" mass="45775">MTRSEAAPRSGRRLTIGRLALAILLLGLIGGGVWYATHRSAGSNPGSSGEPGSSRKTGGFGGGPGGMDRPQPVSALEVQQRDVRILVNAIGTATPRSLVTVRSRVDGELLKLHFKEGQMVREGQLLAEIDPRSFKAQVAQVKGQLMRDQAQLENARLDLKRYQDLLSQDSIAKQQVDTQAALVRQLEGTVQTDQGQLDNAQLQLQYTRITAPISGRIGLRQVDPGNQVKASDANGLTSIAQLDPMTVLFTVSEAQLPNVVSRFQDGKPMDVEAWDREFRNPLAQGKLVTIDNQIDPATGTLKLRAEFPNKNTALFPNQFVNIRLVLGVQPQALVVNNGAILRGSKGNFVYKVQANNTVSMVPVKLGYVEGDYTAVEGELKPGDQVVSDGTDKLKDGAKVEVIKPGAATPSAGNKQKRGKGHKPEQ</sequence>
<evidence type="ECO:0000256" key="1">
    <source>
        <dbReference type="ARBA" id="ARBA00004236"/>
    </source>
</evidence>
<dbReference type="Gene3D" id="2.40.50.100">
    <property type="match status" value="1"/>
</dbReference>
<evidence type="ECO:0000259" key="11">
    <source>
        <dbReference type="Pfam" id="PF25944"/>
    </source>
</evidence>
<evidence type="ECO:0000256" key="2">
    <source>
        <dbReference type="ARBA" id="ARBA00009477"/>
    </source>
</evidence>
<proteinExistence type="inferred from homology"/>
<dbReference type="InterPro" id="IPR058626">
    <property type="entry name" value="MdtA-like_b-barrel"/>
</dbReference>
<name>A0ABT1WL87_9BURK</name>
<organism evidence="13 14">
    <name type="scientific">Limnobacter humi</name>
    <dbReference type="NCBI Taxonomy" id="1778671"/>
    <lineage>
        <taxon>Bacteria</taxon>
        <taxon>Pseudomonadati</taxon>
        <taxon>Pseudomonadota</taxon>
        <taxon>Betaproteobacteria</taxon>
        <taxon>Burkholderiales</taxon>
        <taxon>Burkholderiaceae</taxon>
        <taxon>Limnobacter</taxon>
    </lineage>
</organism>
<dbReference type="InterPro" id="IPR058624">
    <property type="entry name" value="MdtA-like_HH"/>
</dbReference>
<evidence type="ECO:0000256" key="5">
    <source>
        <dbReference type="ARBA" id="ARBA00023136"/>
    </source>
</evidence>
<dbReference type="Gene3D" id="1.10.287.470">
    <property type="entry name" value="Helix hairpin bin"/>
    <property type="match status" value="1"/>
</dbReference>
<dbReference type="SUPFAM" id="SSF111369">
    <property type="entry name" value="HlyD-like secretion proteins"/>
    <property type="match status" value="1"/>
</dbReference>
<feature type="domain" description="Multidrug resistance protein MdtA-like beta-barrel" evidence="11">
    <location>
        <begin position="244"/>
        <end position="327"/>
    </location>
</feature>
<dbReference type="Pfam" id="PF25944">
    <property type="entry name" value="Beta-barrel_RND"/>
    <property type="match status" value="1"/>
</dbReference>
<feature type="domain" description="Multidrug resistance protein MdtA-like alpha-helical hairpin" evidence="9">
    <location>
        <begin position="138"/>
        <end position="207"/>
    </location>
</feature>
<evidence type="ECO:0000313" key="13">
    <source>
        <dbReference type="EMBL" id="MCQ8897594.1"/>
    </source>
</evidence>
<keyword evidence="6" id="KW-0175">Coiled coil</keyword>
<keyword evidence="5 8" id="KW-0472">Membrane</keyword>
<dbReference type="EMBL" id="JANIGO010000005">
    <property type="protein sequence ID" value="MCQ8897594.1"/>
    <property type="molecule type" value="Genomic_DNA"/>
</dbReference>
<dbReference type="RefSeq" id="WP_256765398.1">
    <property type="nucleotide sequence ID" value="NZ_JANIGO010000005.1"/>
</dbReference>
<dbReference type="Gene3D" id="2.40.30.170">
    <property type="match status" value="1"/>
</dbReference>
<keyword evidence="3" id="KW-1003">Cell membrane</keyword>
<gene>
    <name evidence="13" type="ORF">NQT62_14225</name>
</gene>
<feature type="compositionally biased region" description="Low complexity" evidence="7">
    <location>
        <begin position="40"/>
        <end position="54"/>
    </location>
</feature>
<dbReference type="Pfam" id="PF25917">
    <property type="entry name" value="BSH_RND"/>
    <property type="match status" value="1"/>
</dbReference>
<dbReference type="InterPro" id="IPR058637">
    <property type="entry name" value="YknX-like_C"/>
</dbReference>
<dbReference type="Pfam" id="PF25876">
    <property type="entry name" value="HH_MFP_RND"/>
    <property type="match status" value="1"/>
</dbReference>
<comment type="caution">
    <text evidence="13">The sequence shown here is derived from an EMBL/GenBank/DDBJ whole genome shotgun (WGS) entry which is preliminary data.</text>
</comment>